<dbReference type="EMBL" id="KE346034">
    <property type="protein sequence ID" value="EXC24814.1"/>
    <property type="molecule type" value="Genomic_DNA"/>
</dbReference>
<evidence type="ECO:0000313" key="1">
    <source>
        <dbReference type="EMBL" id="EXC24814.1"/>
    </source>
</evidence>
<sequence>MNELNAPRRQRISAVLPDLQDQQIVRRQGEEEIVAALTCRNPNRRPPGVVFDPQ</sequence>
<evidence type="ECO:0000313" key="2">
    <source>
        <dbReference type="Proteomes" id="UP000030645"/>
    </source>
</evidence>
<keyword evidence="2" id="KW-1185">Reference proteome</keyword>
<protein>
    <submittedName>
        <fullName evidence="1">Uncharacterized protein</fullName>
    </submittedName>
</protein>
<dbReference type="Proteomes" id="UP000030645">
    <property type="component" value="Unassembled WGS sequence"/>
</dbReference>
<name>W9SSK3_9ROSA</name>
<proteinExistence type="predicted"/>
<dbReference type="AlphaFoldDB" id="W9SSK3"/>
<organism evidence="1 2">
    <name type="scientific">Morus notabilis</name>
    <dbReference type="NCBI Taxonomy" id="981085"/>
    <lineage>
        <taxon>Eukaryota</taxon>
        <taxon>Viridiplantae</taxon>
        <taxon>Streptophyta</taxon>
        <taxon>Embryophyta</taxon>
        <taxon>Tracheophyta</taxon>
        <taxon>Spermatophyta</taxon>
        <taxon>Magnoliopsida</taxon>
        <taxon>eudicotyledons</taxon>
        <taxon>Gunneridae</taxon>
        <taxon>Pentapetalae</taxon>
        <taxon>rosids</taxon>
        <taxon>fabids</taxon>
        <taxon>Rosales</taxon>
        <taxon>Moraceae</taxon>
        <taxon>Moreae</taxon>
        <taxon>Morus</taxon>
    </lineage>
</organism>
<accession>W9SSK3</accession>
<gene>
    <name evidence="1" type="ORF">L484_018528</name>
</gene>
<reference evidence="2" key="1">
    <citation type="submission" date="2013-01" db="EMBL/GenBank/DDBJ databases">
        <title>Draft Genome Sequence of a Mulberry Tree, Morus notabilis C.K. Schneid.</title>
        <authorList>
            <person name="He N."/>
            <person name="Zhao S."/>
        </authorList>
    </citation>
    <scope>NUCLEOTIDE SEQUENCE</scope>
</reference>